<sequence>MIFSKLAKNTIRSLNNKQKAGIFFNKKDIFIDPESKKIRISELSPYLLGGLVGVSWIFILYFWYTSEDRMRIRAQKYLDQNSAMSQFKSADAEKPEEYRQEYIDKQKRKYKQLVDSRKKDEFQQKQLYEDYQKFVANDQKEDD</sequence>
<dbReference type="GeneID" id="7827623"/>
<keyword evidence="3" id="KW-1185">Reference proteome</keyword>
<keyword evidence="1" id="KW-0472">Membrane</keyword>
<organism evidence="2 3">
    <name type="scientific">Tetrahymena thermophila (strain SB210)</name>
    <dbReference type="NCBI Taxonomy" id="312017"/>
    <lineage>
        <taxon>Eukaryota</taxon>
        <taxon>Sar</taxon>
        <taxon>Alveolata</taxon>
        <taxon>Ciliophora</taxon>
        <taxon>Intramacronucleata</taxon>
        <taxon>Oligohymenophorea</taxon>
        <taxon>Hymenostomatida</taxon>
        <taxon>Tetrahymenina</taxon>
        <taxon>Tetrahymenidae</taxon>
        <taxon>Tetrahymena</taxon>
    </lineage>
</organism>
<dbReference type="KEGG" id="tet:TTHERM_00086860"/>
<dbReference type="RefSeq" id="XP_001012734.1">
    <property type="nucleotide sequence ID" value="XM_001012734.2"/>
</dbReference>
<reference evidence="3" key="1">
    <citation type="journal article" date="2006" name="PLoS Biol.">
        <title>Macronuclear genome sequence of the ciliate Tetrahymena thermophila, a model eukaryote.</title>
        <authorList>
            <person name="Eisen J.A."/>
            <person name="Coyne R.S."/>
            <person name="Wu M."/>
            <person name="Wu D."/>
            <person name="Thiagarajan M."/>
            <person name="Wortman J.R."/>
            <person name="Badger J.H."/>
            <person name="Ren Q."/>
            <person name="Amedeo P."/>
            <person name="Jones K.M."/>
            <person name="Tallon L.J."/>
            <person name="Delcher A.L."/>
            <person name="Salzberg S.L."/>
            <person name="Silva J.C."/>
            <person name="Haas B.J."/>
            <person name="Majoros W.H."/>
            <person name="Farzad M."/>
            <person name="Carlton J.M."/>
            <person name="Smith R.K. Jr."/>
            <person name="Garg J."/>
            <person name="Pearlman R.E."/>
            <person name="Karrer K.M."/>
            <person name="Sun L."/>
            <person name="Manning G."/>
            <person name="Elde N.C."/>
            <person name="Turkewitz A.P."/>
            <person name="Asai D.J."/>
            <person name="Wilkes D.E."/>
            <person name="Wang Y."/>
            <person name="Cai H."/>
            <person name="Collins K."/>
            <person name="Stewart B.A."/>
            <person name="Lee S.R."/>
            <person name="Wilamowska K."/>
            <person name="Weinberg Z."/>
            <person name="Ruzzo W.L."/>
            <person name="Wloga D."/>
            <person name="Gaertig J."/>
            <person name="Frankel J."/>
            <person name="Tsao C.-C."/>
            <person name="Gorovsky M.A."/>
            <person name="Keeling P.J."/>
            <person name="Waller R.F."/>
            <person name="Patron N.J."/>
            <person name="Cherry J.M."/>
            <person name="Stover N.A."/>
            <person name="Krieger C.J."/>
            <person name="del Toro C."/>
            <person name="Ryder H.F."/>
            <person name="Williamson S.C."/>
            <person name="Barbeau R.A."/>
            <person name="Hamilton E.P."/>
            <person name="Orias E."/>
        </authorList>
    </citation>
    <scope>NUCLEOTIDE SEQUENCE [LARGE SCALE GENOMIC DNA]</scope>
    <source>
        <strain evidence="3">SB210</strain>
    </source>
</reference>
<evidence type="ECO:0000256" key="1">
    <source>
        <dbReference type="SAM" id="Phobius"/>
    </source>
</evidence>
<feature type="transmembrane region" description="Helical" evidence="1">
    <location>
        <begin position="43"/>
        <end position="64"/>
    </location>
</feature>
<proteinExistence type="predicted"/>
<name>Q236L1_TETTS</name>
<dbReference type="InParanoid" id="Q236L1"/>
<dbReference type="AlphaFoldDB" id="Q236L1"/>
<dbReference type="Proteomes" id="UP000009168">
    <property type="component" value="Unassembled WGS sequence"/>
</dbReference>
<evidence type="ECO:0000313" key="2">
    <source>
        <dbReference type="EMBL" id="EAR92489.1"/>
    </source>
</evidence>
<dbReference type="EMBL" id="GG662749">
    <property type="protein sequence ID" value="EAR92489.1"/>
    <property type="molecule type" value="Genomic_DNA"/>
</dbReference>
<keyword evidence="1" id="KW-1133">Transmembrane helix</keyword>
<keyword evidence="1 2" id="KW-0812">Transmembrane</keyword>
<accession>Q236L1</accession>
<evidence type="ECO:0000313" key="3">
    <source>
        <dbReference type="Proteomes" id="UP000009168"/>
    </source>
</evidence>
<dbReference type="HOGENOM" id="CLU_1810058_0_0_1"/>
<protein>
    <submittedName>
        <fullName evidence="2">Transmembrane protein, putative</fullName>
    </submittedName>
</protein>
<gene>
    <name evidence="2" type="ORF">TTHERM_00086860</name>
</gene>